<comment type="caution">
    <text evidence="2">The sequence shown here is derived from an EMBL/GenBank/DDBJ whole genome shotgun (WGS) entry which is preliminary data.</text>
</comment>
<organism evidence="2 3">
    <name type="scientific">Colletotrichum fioriniae PJ7</name>
    <dbReference type="NCBI Taxonomy" id="1445577"/>
    <lineage>
        <taxon>Eukaryota</taxon>
        <taxon>Fungi</taxon>
        <taxon>Dikarya</taxon>
        <taxon>Ascomycota</taxon>
        <taxon>Pezizomycotina</taxon>
        <taxon>Sordariomycetes</taxon>
        <taxon>Hypocreomycetidae</taxon>
        <taxon>Glomerellales</taxon>
        <taxon>Glomerellaceae</taxon>
        <taxon>Colletotrichum</taxon>
        <taxon>Colletotrichum acutatum species complex</taxon>
    </lineage>
</organism>
<keyword evidence="3" id="KW-1185">Reference proteome</keyword>
<dbReference type="EMBL" id="JARH01000130">
    <property type="protein sequence ID" value="EXF85061.1"/>
    <property type="molecule type" value="Genomic_DNA"/>
</dbReference>
<feature type="compositionally biased region" description="Low complexity" evidence="1">
    <location>
        <begin position="234"/>
        <end position="246"/>
    </location>
</feature>
<dbReference type="HOGENOM" id="CLU_1034419_0_0_1"/>
<evidence type="ECO:0000313" key="2">
    <source>
        <dbReference type="EMBL" id="EXF85061.1"/>
    </source>
</evidence>
<evidence type="ECO:0000313" key="3">
    <source>
        <dbReference type="Proteomes" id="UP000020467"/>
    </source>
</evidence>
<dbReference type="Proteomes" id="UP000020467">
    <property type="component" value="Unassembled WGS sequence"/>
</dbReference>
<sequence>MISQRKRYSLPTYQARKKSGSSELVSQWQDSISLAGANMYMLQLCADYINLIQSAEPFTKTALDHHEAGVYLKECRNDPHRAFLRYVSRHWLDHYRPIREDLKRSYDYLLQPNTSHFNAWIISHGSWVPEEQRRGLEASGLSYQTGPGRVELHQADANAGPSEKKERELLAALQHFNLMGDEIDLYDEEYIHGERYWKAKDYMDSGDASTSDEDEEVDQDLKESKATIPDRMQYYRQQQSQRVVESIAEGRRATSASMTNPTSSRSWLA</sequence>
<feature type="region of interest" description="Disordered" evidence="1">
    <location>
        <begin position="203"/>
        <end position="269"/>
    </location>
</feature>
<reference evidence="2 3" key="1">
    <citation type="submission" date="2014-02" db="EMBL/GenBank/DDBJ databases">
        <title>The genome sequence of Colletotrichum fioriniae PJ7.</title>
        <authorList>
            <person name="Baroncelli R."/>
            <person name="Thon M.R."/>
        </authorList>
    </citation>
    <scope>NUCLEOTIDE SEQUENCE [LARGE SCALE GENOMIC DNA]</scope>
    <source>
        <strain evidence="2 3">PJ7</strain>
    </source>
</reference>
<dbReference type="OrthoDB" id="5086500at2759"/>
<proteinExistence type="predicted"/>
<gene>
    <name evidence="2" type="ORF">CFIO01_09627</name>
</gene>
<protein>
    <submittedName>
        <fullName evidence="2">Uncharacterized protein</fullName>
    </submittedName>
</protein>
<dbReference type="KEGG" id="cfj:CFIO01_09627"/>
<accession>A0A010RWU8</accession>
<evidence type="ECO:0000256" key="1">
    <source>
        <dbReference type="SAM" id="MobiDB-lite"/>
    </source>
</evidence>
<dbReference type="AlphaFoldDB" id="A0A010RWU8"/>
<name>A0A010RWU8_9PEZI</name>
<feature type="compositionally biased region" description="Polar residues" evidence="1">
    <location>
        <begin position="254"/>
        <end position="269"/>
    </location>
</feature>